<evidence type="ECO:0000313" key="1">
    <source>
        <dbReference type="EMBL" id="KAJ3838722.1"/>
    </source>
</evidence>
<dbReference type="EMBL" id="MU806167">
    <property type="protein sequence ID" value="KAJ3838722.1"/>
    <property type="molecule type" value="Genomic_DNA"/>
</dbReference>
<gene>
    <name evidence="1" type="ORF">F5878DRAFT_158914</name>
</gene>
<sequence>MWCELGNGSIVLTVYICFDLIPIRVKRSSEEEQSYHKNIIKSGKIRRVFLTVSASFTRLQSVFQLVFDTYIQPFHITHIMARSLRPDIPSRRACNVLSQVTPGMADLNPAPGVRRSGPPPLGTLDQAPLGTFQANRALNGEQGVAARQRARLRHSASTAPTRVPSPHEWDPDAFPMDHDLFGEDFRGYSGMDTIQRHPVGRDLPFAGSTRLGQNFGLEGGGTVILRDLGPVPPRSPVSDVHTNPPLARPSMWNPRNLIVLAMTPRSWSLG</sequence>
<name>A0AA38UEG0_9AGAR</name>
<evidence type="ECO:0000313" key="2">
    <source>
        <dbReference type="Proteomes" id="UP001163846"/>
    </source>
</evidence>
<protein>
    <submittedName>
        <fullName evidence="1">Uncharacterized protein</fullName>
    </submittedName>
</protein>
<accession>A0AA38UEG0</accession>
<keyword evidence="2" id="KW-1185">Reference proteome</keyword>
<dbReference type="AlphaFoldDB" id="A0AA38UEG0"/>
<reference evidence="1" key="1">
    <citation type="submission" date="2022-08" db="EMBL/GenBank/DDBJ databases">
        <authorList>
            <consortium name="DOE Joint Genome Institute"/>
            <person name="Min B."/>
            <person name="Riley R."/>
            <person name="Sierra-Patev S."/>
            <person name="Naranjo-Ortiz M."/>
            <person name="Looney B."/>
            <person name="Konkel Z."/>
            <person name="Slot J.C."/>
            <person name="Sakamoto Y."/>
            <person name="Steenwyk J.L."/>
            <person name="Rokas A."/>
            <person name="Carro J."/>
            <person name="Camarero S."/>
            <person name="Ferreira P."/>
            <person name="Molpeceres G."/>
            <person name="Ruiz-Duenas F.J."/>
            <person name="Serrano A."/>
            <person name="Henrissat B."/>
            <person name="Drula E."/>
            <person name="Hughes K.W."/>
            <person name="Mata J.L."/>
            <person name="Ishikawa N.K."/>
            <person name="Vargas-Isla R."/>
            <person name="Ushijima S."/>
            <person name="Smith C.A."/>
            <person name="Ahrendt S."/>
            <person name="Andreopoulos W."/>
            <person name="He G."/>
            <person name="Labutti K."/>
            <person name="Lipzen A."/>
            <person name="Ng V."/>
            <person name="Sandor L."/>
            <person name="Barry K."/>
            <person name="Martinez A.T."/>
            <person name="Xiao Y."/>
            <person name="Gibbons J.G."/>
            <person name="Terashima K."/>
            <person name="Hibbett D.S."/>
            <person name="Grigoriev I.V."/>
        </authorList>
    </citation>
    <scope>NUCLEOTIDE SEQUENCE</scope>
    <source>
        <strain evidence="1">TFB9207</strain>
    </source>
</reference>
<organism evidence="1 2">
    <name type="scientific">Lentinula raphanica</name>
    <dbReference type="NCBI Taxonomy" id="153919"/>
    <lineage>
        <taxon>Eukaryota</taxon>
        <taxon>Fungi</taxon>
        <taxon>Dikarya</taxon>
        <taxon>Basidiomycota</taxon>
        <taxon>Agaricomycotina</taxon>
        <taxon>Agaricomycetes</taxon>
        <taxon>Agaricomycetidae</taxon>
        <taxon>Agaricales</taxon>
        <taxon>Marasmiineae</taxon>
        <taxon>Omphalotaceae</taxon>
        <taxon>Lentinula</taxon>
    </lineage>
</organism>
<dbReference type="Proteomes" id="UP001163846">
    <property type="component" value="Unassembled WGS sequence"/>
</dbReference>
<proteinExistence type="predicted"/>
<comment type="caution">
    <text evidence="1">The sequence shown here is derived from an EMBL/GenBank/DDBJ whole genome shotgun (WGS) entry which is preliminary data.</text>
</comment>